<keyword evidence="9" id="KW-1185">Reference proteome</keyword>
<dbReference type="Proteomes" id="UP000179807">
    <property type="component" value="Unassembled WGS sequence"/>
</dbReference>
<dbReference type="CDD" id="cd10719">
    <property type="entry name" value="DnaJ_zf"/>
    <property type="match status" value="1"/>
</dbReference>
<dbReference type="OrthoDB" id="550424at2759"/>
<accession>A0A1J4KW51</accession>
<dbReference type="AlphaFoldDB" id="A0A1J4KW51"/>
<keyword evidence="3 5" id="KW-0863">Zinc-finger</keyword>
<name>A0A1J4KW51_9EUKA</name>
<evidence type="ECO:0000256" key="3">
    <source>
        <dbReference type="ARBA" id="ARBA00022771"/>
    </source>
</evidence>
<dbReference type="PROSITE" id="PS51188">
    <property type="entry name" value="ZF_CR"/>
    <property type="match status" value="1"/>
</dbReference>
<dbReference type="PANTHER" id="PTHR43888">
    <property type="entry name" value="DNAJ-LIKE-2, ISOFORM A-RELATED"/>
    <property type="match status" value="1"/>
</dbReference>
<keyword evidence="2" id="KW-0677">Repeat</keyword>
<dbReference type="GO" id="GO:0051082">
    <property type="term" value="F:unfolded protein binding"/>
    <property type="evidence" value="ECO:0007669"/>
    <property type="project" value="InterPro"/>
</dbReference>
<gene>
    <name evidence="8" type="ORF">TRFO_16070</name>
</gene>
<keyword evidence="4 5" id="KW-0862">Zinc</keyword>
<evidence type="ECO:0000256" key="5">
    <source>
        <dbReference type="PROSITE-ProRule" id="PRU00546"/>
    </source>
</evidence>
<dbReference type="InterPro" id="IPR044713">
    <property type="entry name" value="DNJA1/2-like"/>
</dbReference>
<feature type="domain" description="J" evidence="6">
    <location>
        <begin position="9"/>
        <end position="74"/>
    </location>
</feature>
<dbReference type="VEuPathDB" id="TrichDB:TRFO_16070"/>
<dbReference type="SUPFAM" id="SSF57938">
    <property type="entry name" value="DnaJ/Hsp40 cysteine-rich domain"/>
    <property type="match status" value="1"/>
</dbReference>
<dbReference type="InterPro" id="IPR001623">
    <property type="entry name" value="DnaJ_domain"/>
</dbReference>
<dbReference type="PROSITE" id="PS50076">
    <property type="entry name" value="DNAJ_2"/>
    <property type="match status" value="1"/>
</dbReference>
<dbReference type="Gene3D" id="2.10.230.10">
    <property type="entry name" value="Heat shock protein DnaJ, cysteine-rich domain"/>
    <property type="match status" value="1"/>
</dbReference>
<proteinExistence type="predicted"/>
<dbReference type="FunFam" id="2.60.260.20:FF:000003">
    <property type="entry name" value="DnaJ subfamily A member 2"/>
    <property type="match status" value="1"/>
</dbReference>
<dbReference type="GO" id="GO:0008270">
    <property type="term" value="F:zinc ion binding"/>
    <property type="evidence" value="ECO:0007669"/>
    <property type="project" value="UniProtKB-KW"/>
</dbReference>
<dbReference type="Pfam" id="PF00684">
    <property type="entry name" value="DnaJ_CXXCXGXG"/>
    <property type="match status" value="1"/>
</dbReference>
<dbReference type="SMART" id="SM00271">
    <property type="entry name" value="DnaJ"/>
    <property type="match status" value="1"/>
</dbReference>
<feature type="domain" description="CR-type" evidence="7">
    <location>
        <begin position="127"/>
        <end position="205"/>
    </location>
</feature>
<evidence type="ECO:0000256" key="4">
    <source>
        <dbReference type="ARBA" id="ARBA00022833"/>
    </source>
</evidence>
<evidence type="ECO:0000259" key="6">
    <source>
        <dbReference type="PROSITE" id="PS50076"/>
    </source>
</evidence>
<dbReference type="SUPFAM" id="SSF46565">
    <property type="entry name" value="Chaperone J-domain"/>
    <property type="match status" value="1"/>
</dbReference>
<organism evidence="8 9">
    <name type="scientific">Tritrichomonas foetus</name>
    <dbReference type="NCBI Taxonomy" id="1144522"/>
    <lineage>
        <taxon>Eukaryota</taxon>
        <taxon>Metamonada</taxon>
        <taxon>Parabasalia</taxon>
        <taxon>Tritrichomonadida</taxon>
        <taxon>Tritrichomonadidae</taxon>
        <taxon>Tritrichomonas</taxon>
    </lineage>
</organism>
<dbReference type="Pfam" id="PF00226">
    <property type="entry name" value="DnaJ"/>
    <property type="match status" value="1"/>
</dbReference>
<dbReference type="InterPro" id="IPR018253">
    <property type="entry name" value="DnaJ_domain_CS"/>
</dbReference>
<reference evidence="8" key="1">
    <citation type="submission" date="2016-10" db="EMBL/GenBank/DDBJ databases">
        <authorList>
            <person name="Benchimol M."/>
            <person name="Almeida L.G."/>
            <person name="Vasconcelos A.T."/>
            <person name="Perreira-Neves A."/>
            <person name="Rosa I.A."/>
            <person name="Tasca T."/>
            <person name="Bogo M.R."/>
            <person name="de Souza W."/>
        </authorList>
    </citation>
    <scope>NUCLEOTIDE SEQUENCE [LARGE SCALE GENOMIC DNA]</scope>
    <source>
        <strain evidence="8">K</strain>
    </source>
</reference>
<evidence type="ECO:0000259" key="7">
    <source>
        <dbReference type="PROSITE" id="PS51188"/>
    </source>
</evidence>
<dbReference type="CDD" id="cd06257">
    <property type="entry name" value="DnaJ"/>
    <property type="match status" value="1"/>
</dbReference>
<dbReference type="PROSITE" id="PS00636">
    <property type="entry name" value="DNAJ_1"/>
    <property type="match status" value="1"/>
</dbReference>
<dbReference type="RefSeq" id="XP_068366877.1">
    <property type="nucleotide sequence ID" value="XM_068498758.1"/>
</dbReference>
<dbReference type="InterPro" id="IPR036410">
    <property type="entry name" value="HSP_DnaJ_Cys-rich_dom_sf"/>
</dbReference>
<dbReference type="EMBL" id="MLAK01000485">
    <property type="protein sequence ID" value="OHT13741.1"/>
    <property type="molecule type" value="Genomic_DNA"/>
</dbReference>
<comment type="caution">
    <text evidence="8">The sequence shown here is derived from an EMBL/GenBank/DDBJ whole genome shotgun (WGS) entry which is preliminary data.</text>
</comment>
<evidence type="ECO:0000256" key="1">
    <source>
        <dbReference type="ARBA" id="ARBA00022723"/>
    </source>
</evidence>
<protein>
    <submittedName>
        <fullName evidence="8">DnaJ domain containing protein</fullName>
    </submittedName>
</protein>
<evidence type="ECO:0000313" key="8">
    <source>
        <dbReference type="EMBL" id="OHT13741.1"/>
    </source>
</evidence>
<dbReference type="GO" id="GO:0006457">
    <property type="term" value="P:protein folding"/>
    <property type="evidence" value="ECO:0007669"/>
    <property type="project" value="InterPro"/>
</dbReference>
<dbReference type="SUPFAM" id="SSF49493">
    <property type="entry name" value="HSP40/DnaJ peptide-binding domain"/>
    <property type="match status" value="2"/>
</dbReference>
<dbReference type="Gene3D" id="1.10.287.110">
    <property type="entry name" value="DnaJ domain"/>
    <property type="match status" value="1"/>
</dbReference>
<dbReference type="Pfam" id="PF01556">
    <property type="entry name" value="DnaJ_C"/>
    <property type="match status" value="1"/>
</dbReference>
<dbReference type="InterPro" id="IPR001305">
    <property type="entry name" value="HSP_DnaJ_Cys-rich_dom"/>
</dbReference>
<dbReference type="PRINTS" id="PR00625">
    <property type="entry name" value="JDOMAIN"/>
</dbReference>
<feature type="zinc finger region" description="CR-type" evidence="5">
    <location>
        <begin position="127"/>
        <end position="205"/>
    </location>
</feature>
<sequence length="385" mass="43588">MSSPTQQPTLYDILGVPNTATDEEIRRAYRKKAFELHPDRNQSDPQATEKFQQLGEAYAILKDPESRDRYDRFGINGETPTEPGDVEIFEMMTQILGLGRSRGPPVGDKVSPTIRFFRISLKEAYLGLEAKNTIKIHKVCPECHGTGSNDGIEYPMCDVCHGAGSLSPGGLQFLFPCEKCNNVGYILPPEKVCKKCHGHKIITAKKVIKIKTEIGQQEGEQIILPNEGDEYPGKISADLVLITQMKYDFDFQREGDDLYFVEKVSRIEAKTGTAFVIKTPDGRELHVKTPKNKEIRFDRVMWLQGEGMPCKGNPTFKGNLYIFFKFGFPGLITESVRTIAGLICRTNADIVLQEAPEDIQENFRRRAEEFIRQQEEAYRTDHQAE</sequence>
<dbReference type="GeneID" id="94833462"/>
<dbReference type="InterPro" id="IPR002939">
    <property type="entry name" value="DnaJ_C"/>
</dbReference>
<dbReference type="GO" id="GO:0030544">
    <property type="term" value="F:Hsp70 protein binding"/>
    <property type="evidence" value="ECO:0007669"/>
    <property type="project" value="InterPro"/>
</dbReference>
<keyword evidence="1 5" id="KW-0479">Metal-binding</keyword>
<dbReference type="InterPro" id="IPR008971">
    <property type="entry name" value="HSP40/DnaJ_pept-bd"/>
</dbReference>
<evidence type="ECO:0000313" key="9">
    <source>
        <dbReference type="Proteomes" id="UP000179807"/>
    </source>
</evidence>
<evidence type="ECO:0000256" key="2">
    <source>
        <dbReference type="ARBA" id="ARBA00022737"/>
    </source>
</evidence>
<dbReference type="Gene3D" id="2.60.260.20">
    <property type="entry name" value="Urease metallochaperone UreE, N-terminal domain"/>
    <property type="match status" value="2"/>
</dbReference>
<dbReference type="InterPro" id="IPR036869">
    <property type="entry name" value="J_dom_sf"/>
</dbReference>